<dbReference type="Pfam" id="PF09299">
    <property type="entry name" value="Mu-transpos_C"/>
    <property type="match status" value="1"/>
</dbReference>
<dbReference type="RefSeq" id="WP_029530879.1">
    <property type="nucleotide sequence ID" value="NZ_LT629972.1"/>
</dbReference>
<dbReference type="GO" id="GO:0015074">
    <property type="term" value="P:DNA integration"/>
    <property type="evidence" value="ECO:0007669"/>
    <property type="project" value="InterPro"/>
</dbReference>
<feature type="compositionally biased region" description="Polar residues" evidence="1">
    <location>
        <begin position="594"/>
        <end position="605"/>
    </location>
</feature>
<dbReference type="InterPro" id="IPR012337">
    <property type="entry name" value="RNaseH-like_sf"/>
</dbReference>
<dbReference type="EMBL" id="LT629972">
    <property type="protein sequence ID" value="SEH85537.1"/>
    <property type="molecule type" value="Genomic_DNA"/>
</dbReference>
<proteinExistence type="predicted"/>
<gene>
    <name evidence="3" type="ORF">SAMN05216581_0147</name>
</gene>
<evidence type="ECO:0000313" key="4">
    <source>
        <dbReference type="Proteomes" id="UP000182272"/>
    </source>
</evidence>
<feature type="region of interest" description="Disordered" evidence="1">
    <location>
        <begin position="586"/>
        <end position="625"/>
    </location>
</feature>
<dbReference type="PROSITE" id="PS50994">
    <property type="entry name" value="INTEGRASE"/>
    <property type="match status" value="1"/>
</dbReference>
<sequence length="639" mass="72735">MIENLSGQLHSGKIDRTFVNIAPGEVACYQKEVFRITQVLDFQSVLAVNVESGQPKVIQIGELKPFLGDKIKGPYADYDLEDIGAEEWAIAQKRYAVIAPLLGIDGQSRSVVEQRAKDAGVDAVTVYRWLRRYKEQGEVTALIPLKRGWGKGRSRISEGVEKVIAETIDDFYLTEQRPDVASTVYEVRKRCKALKLSPPTVSTVQARIKNIPDRTRLRRRGDKELAGNKYDPRPGGLSTEYPLQIVQIDHTPADMIIVDDVHRRPIGRPWLTLAICVYSRMVTGYYLSMDAPSAVSVAMCVVHSILPKEKWLALHGVDAEWPVWGKMGTLHSDNGADFKTNSLVQSCVNHNIRRDFRPKKNPQWGGHIERWMGTFAGINKKDRGATFSNPAERRGYDSEKQSIYTFAEYERRLVKNLIKYNNQFHEEIDMAPIKKWNLAFFGDKEHDPIVPLPPRVADPWGFQLDFLPSTLRTIHPYGVEMDAMYFAEALRPWIGATDPKTGKARKFLFRRDPRDINRIWFYDPALKEHFEVPIIRGRYAGVTVGEYVNAKKKARKAGRDAVNHDVIERMLDENKQQETEAALRTKQARKSAQKRTNNTKQTTPARPTPNVELKFPPTGLPESPQLLSVDEVDTFGEVW</sequence>
<evidence type="ECO:0000256" key="1">
    <source>
        <dbReference type="SAM" id="MobiDB-lite"/>
    </source>
</evidence>
<dbReference type="Gene3D" id="3.30.420.10">
    <property type="entry name" value="Ribonuclease H-like superfamily/Ribonuclease H"/>
    <property type="match status" value="1"/>
</dbReference>
<organism evidence="3 4">
    <name type="scientific">Pseudomonas asplenii</name>
    <dbReference type="NCBI Taxonomy" id="53407"/>
    <lineage>
        <taxon>Bacteria</taxon>
        <taxon>Pseudomonadati</taxon>
        <taxon>Pseudomonadota</taxon>
        <taxon>Gammaproteobacteria</taxon>
        <taxon>Pseudomonadales</taxon>
        <taxon>Pseudomonadaceae</taxon>
        <taxon>Pseudomonas</taxon>
    </lineage>
</organism>
<dbReference type="InterPro" id="IPR001584">
    <property type="entry name" value="Integrase_cat-core"/>
</dbReference>
<dbReference type="InterPro" id="IPR036397">
    <property type="entry name" value="RNaseH_sf"/>
</dbReference>
<protein>
    <submittedName>
        <fullName evidence="3">Putative transposase</fullName>
    </submittedName>
</protein>
<dbReference type="GO" id="GO:0003676">
    <property type="term" value="F:nucleic acid binding"/>
    <property type="evidence" value="ECO:0007669"/>
    <property type="project" value="InterPro"/>
</dbReference>
<dbReference type="OrthoDB" id="501284at2"/>
<dbReference type="AlphaFoldDB" id="A0A1H6LJK5"/>
<reference evidence="3 4" key="1">
    <citation type="submission" date="2016-10" db="EMBL/GenBank/DDBJ databases">
        <authorList>
            <person name="de Groot N.N."/>
        </authorList>
    </citation>
    <scope>NUCLEOTIDE SEQUENCE [LARGE SCALE GENOMIC DNA]</scope>
    <source>
        <strain evidence="3 4">LMG 2158</strain>
    </source>
</reference>
<name>A0A1H6LJK5_9PSED</name>
<accession>A0A1H6LJK5</accession>
<evidence type="ECO:0000259" key="2">
    <source>
        <dbReference type="PROSITE" id="PS50994"/>
    </source>
</evidence>
<evidence type="ECO:0000313" key="3">
    <source>
        <dbReference type="EMBL" id="SEH85537.1"/>
    </source>
</evidence>
<dbReference type="SUPFAM" id="SSF53098">
    <property type="entry name" value="Ribonuclease H-like"/>
    <property type="match status" value="1"/>
</dbReference>
<dbReference type="InterPro" id="IPR015378">
    <property type="entry name" value="Transposase-like_Mu_C"/>
</dbReference>
<feature type="domain" description="Integrase catalytic" evidence="2">
    <location>
        <begin position="238"/>
        <end position="440"/>
    </location>
</feature>
<dbReference type="Proteomes" id="UP000182272">
    <property type="component" value="Chromosome I"/>
</dbReference>